<organism evidence="2 3">
    <name type="scientific">Symbiodinium microadriaticum</name>
    <name type="common">Dinoflagellate</name>
    <name type="synonym">Zooxanthella microadriatica</name>
    <dbReference type="NCBI Taxonomy" id="2951"/>
    <lineage>
        <taxon>Eukaryota</taxon>
        <taxon>Sar</taxon>
        <taxon>Alveolata</taxon>
        <taxon>Dinophyceae</taxon>
        <taxon>Suessiales</taxon>
        <taxon>Symbiodiniaceae</taxon>
        <taxon>Symbiodinium</taxon>
    </lineage>
</organism>
<proteinExistence type="predicted"/>
<dbReference type="PANTHER" id="PTHR48462">
    <property type="entry name" value="PROTEIN, PUTATIVE-RELATED"/>
    <property type="match status" value="1"/>
</dbReference>
<evidence type="ECO:0000313" key="2">
    <source>
        <dbReference type="EMBL" id="OLQ11623.1"/>
    </source>
</evidence>
<feature type="region of interest" description="Disordered" evidence="1">
    <location>
        <begin position="281"/>
        <end position="314"/>
    </location>
</feature>
<sequence length="314" mass="34105">MRAAGVVGCRSSHDIIPDLNSNTTEFASSYMLDKLVVLDPKRWTEVEYPAVPEEADDVKKCTAARFEGFEGLGACSGPLTGEAWDQAGLCTSEGGLGIRHVHLHADAAYVASLVATASRCQELDPHYAFATWGPYNSAIAAFNQQVSPADHVALPVPPTFRQQLLSRALDRVTALRLGSAGQGREAFRAHFQLQRQPHAGSWLQAPPCEALGLHVESPLFRIMIRRRLRLPVADEDIPCPLCDPVMDRFGDHALVCACGGDRVKRHNRLRSLLASRAKTAGLDSEVEKPGLLPPRLDAHGGPEDGAAGWRPQTR</sequence>
<protein>
    <submittedName>
        <fullName evidence="2">Uncharacterized protein</fullName>
    </submittedName>
</protein>
<evidence type="ECO:0000313" key="3">
    <source>
        <dbReference type="Proteomes" id="UP000186817"/>
    </source>
</evidence>
<name>A0A1Q9EW79_SYMMI</name>
<dbReference type="Proteomes" id="UP000186817">
    <property type="component" value="Unassembled WGS sequence"/>
</dbReference>
<dbReference type="EMBL" id="LSRX01000056">
    <property type="protein sequence ID" value="OLQ11623.1"/>
    <property type="molecule type" value="Genomic_DNA"/>
</dbReference>
<keyword evidence="3" id="KW-1185">Reference proteome</keyword>
<reference evidence="2 3" key="1">
    <citation type="submission" date="2016-02" db="EMBL/GenBank/DDBJ databases">
        <title>Genome analysis of coral dinoflagellate symbionts highlights evolutionary adaptations to a symbiotic lifestyle.</title>
        <authorList>
            <person name="Aranda M."/>
            <person name="Li Y."/>
            <person name="Liew Y.J."/>
            <person name="Baumgarten S."/>
            <person name="Simakov O."/>
            <person name="Wilson M."/>
            <person name="Piel J."/>
            <person name="Ashoor H."/>
            <person name="Bougouffa S."/>
            <person name="Bajic V.B."/>
            <person name="Ryu T."/>
            <person name="Ravasi T."/>
            <person name="Bayer T."/>
            <person name="Micklem G."/>
            <person name="Kim H."/>
            <person name="Bhak J."/>
            <person name="Lajeunesse T.C."/>
            <person name="Voolstra C.R."/>
        </authorList>
    </citation>
    <scope>NUCLEOTIDE SEQUENCE [LARGE SCALE GENOMIC DNA]</scope>
    <source>
        <strain evidence="2 3">CCMP2467</strain>
    </source>
</reference>
<accession>A0A1Q9EW79</accession>
<evidence type="ECO:0000256" key="1">
    <source>
        <dbReference type="SAM" id="MobiDB-lite"/>
    </source>
</evidence>
<dbReference type="OrthoDB" id="10292248at2759"/>
<dbReference type="PANTHER" id="PTHR48462:SF1">
    <property type="entry name" value="PROTEIN, PUTATIVE-RELATED"/>
    <property type="match status" value="1"/>
</dbReference>
<gene>
    <name evidence="2" type="ORF">AK812_SmicGene4491</name>
</gene>
<dbReference type="AlphaFoldDB" id="A0A1Q9EW79"/>
<comment type="caution">
    <text evidence="2">The sequence shown here is derived from an EMBL/GenBank/DDBJ whole genome shotgun (WGS) entry which is preliminary data.</text>
</comment>